<name>A0A0L6CKC3_9MICO</name>
<evidence type="ECO:0000313" key="2">
    <source>
        <dbReference type="EMBL" id="KNX38065.1"/>
    </source>
</evidence>
<keyword evidence="3" id="KW-1185">Reference proteome</keyword>
<reference evidence="3" key="1">
    <citation type="submission" date="2015-03" db="EMBL/GenBank/DDBJ databases">
        <title>Luteipulveratus halotolerans sp. nov., a novel actinobacterium (Dermacoccaceae) from Sarawak, Malaysia.</title>
        <authorList>
            <person name="Juboi H."/>
            <person name="Basik A."/>
            <person name="Shamsul S.S."/>
            <person name="Arnold P."/>
            <person name="Schmitt E.K."/>
            <person name="Sanglier J.-J."/>
            <person name="Yeo T."/>
        </authorList>
    </citation>
    <scope>NUCLEOTIDE SEQUENCE [LARGE SCALE GENOMIC DNA]</scope>
    <source>
        <strain evidence="3">C296001</strain>
    </source>
</reference>
<dbReference type="STRING" id="1631356.VV01_14405"/>
<dbReference type="AlphaFoldDB" id="A0A0L6CKC3"/>
<accession>A0A0L6CKC3</accession>
<dbReference type="Proteomes" id="UP000037397">
    <property type="component" value="Unassembled WGS sequence"/>
</dbReference>
<protein>
    <submittedName>
        <fullName evidence="2">Uncharacterized protein</fullName>
    </submittedName>
</protein>
<feature type="region of interest" description="Disordered" evidence="1">
    <location>
        <begin position="67"/>
        <end position="88"/>
    </location>
</feature>
<organism evidence="2 3">
    <name type="scientific">Luteipulveratus halotolerans</name>
    <dbReference type="NCBI Taxonomy" id="1631356"/>
    <lineage>
        <taxon>Bacteria</taxon>
        <taxon>Bacillati</taxon>
        <taxon>Actinomycetota</taxon>
        <taxon>Actinomycetes</taxon>
        <taxon>Micrococcales</taxon>
        <taxon>Dermacoccaceae</taxon>
        <taxon>Luteipulveratus</taxon>
    </lineage>
</organism>
<feature type="compositionally biased region" description="Polar residues" evidence="1">
    <location>
        <begin position="79"/>
        <end position="88"/>
    </location>
</feature>
<proteinExistence type="predicted"/>
<gene>
    <name evidence="2" type="ORF">VV01_14405</name>
</gene>
<evidence type="ECO:0000313" key="3">
    <source>
        <dbReference type="Proteomes" id="UP000037397"/>
    </source>
</evidence>
<sequence length="88" mass="9415">MADLRAPSHMVVIAGPVDSTYCTDDPSFIHLTPAGTGPGRENAWQISVDRRDAMSLLRALVEAMDMEDFHPGSSPGAALSTTSSLKRE</sequence>
<dbReference type="RefSeq" id="WP_050670477.1">
    <property type="nucleotide sequence ID" value="NZ_LAIR01000002.1"/>
</dbReference>
<evidence type="ECO:0000256" key="1">
    <source>
        <dbReference type="SAM" id="MobiDB-lite"/>
    </source>
</evidence>
<comment type="caution">
    <text evidence="2">The sequence shown here is derived from an EMBL/GenBank/DDBJ whole genome shotgun (WGS) entry which is preliminary data.</text>
</comment>
<dbReference type="EMBL" id="LAIR01000002">
    <property type="protein sequence ID" value="KNX38065.1"/>
    <property type="molecule type" value="Genomic_DNA"/>
</dbReference>